<feature type="compositionally biased region" description="Pro residues" evidence="1">
    <location>
        <begin position="24"/>
        <end position="39"/>
    </location>
</feature>
<feature type="compositionally biased region" description="Low complexity" evidence="1">
    <location>
        <begin position="1"/>
        <end position="10"/>
    </location>
</feature>
<evidence type="ECO:0000313" key="4">
    <source>
        <dbReference type="Proteomes" id="UP001597260"/>
    </source>
</evidence>
<dbReference type="Proteomes" id="UP001597260">
    <property type="component" value="Unassembled WGS sequence"/>
</dbReference>
<dbReference type="InterPro" id="IPR047676">
    <property type="entry name" value="FxLYD_dom"/>
</dbReference>
<evidence type="ECO:0000256" key="2">
    <source>
        <dbReference type="SAM" id="Phobius"/>
    </source>
</evidence>
<proteinExistence type="predicted"/>
<sequence>MTYNDPYGQQPQPPVSGQPISPSYYPPPGPPPPPWPGPPKQDDGRKFLNMSGGILILVISAVILVCCIGPILFCVFGGFLGAVSEAGRPDPTVVITSCQVSDETKSATIEYTIKNNSDSQDSYSVKFEVVDAAGVQVGTGFDFVSSVGPGTTVKGDTFVITTGPGGSGAQCKVTSVD</sequence>
<feature type="region of interest" description="Disordered" evidence="1">
    <location>
        <begin position="1"/>
        <end position="44"/>
    </location>
</feature>
<accession>A0ABW3YP34</accession>
<dbReference type="EMBL" id="JBHTMP010000113">
    <property type="protein sequence ID" value="MFD1326050.1"/>
    <property type="molecule type" value="Genomic_DNA"/>
</dbReference>
<keyword evidence="2" id="KW-0472">Membrane</keyword>
<dbReference type="RefSeq" id="WP_377579144.1">
    <property type="nucleotide sequence ID" value="NZ_JBHTMP010000113.1"/>
</dbReference>
<reference evidence="4" key="1">
    <citation type="journal article" date="2019" name="Int. J. Syst. Evol. Microbiol.">
        <title>The Global Catalogue of Microorganisms (GCM) 10K type strain sequencing project: providing services to taxonomists for standard genome sequencing and annotation.</title>
        <authorList>
            <consortium name="The Broad Institute Genomics Platform"/>
            <consortium name="The Broad Institute Genome Sequencing Center for Infectious Disease"/>
            <person name="Wu L."/>
            <person name="Ma J."/>
        </authorList>
    </citation>
    <scope>NUCLEOTIDE SEQUENCE [LARGE SCALE GENOMIC DNA]</scope>
    <source>
        <strain evidence="4">JCM 31037</strain>
    </source>
</reference>
<gene>
    <name evidence="3" type="ORF">ACFQ4H_33730</name>
</gene>
<dbReference type="NCBIfam" id="NF038353">
    <property type="entry name" value="FxLYD_dom"/>
    <property type="match status" value="1"/>
</dbReference>
<name>A0ABW3YP34_9ACTN</name>
<comment type="caution">
    <text evidence="3">The sequence shown here is derived from an EMBL/GenBank/DDBJ whole genome shotgun (WGS) entry which is preliminary data.</text>
</comment>
<feature type="transmembrane region" description="Helical" evidence="2">
    <location>
        <begin position="54"/>
        <end position="80"/>
    </location>
</feature>
<evidence type="ECO:0000256" key="1">
    <source>
        <dbReference type="SAM" id="MobiDB-lite"/>
    </source>
</evidence>
<protein>
    <submittedName>
        <fullName evidence="3">FxLYD domain-containing protein</fullName>
    </submittedName>
</protein>
<organism evidence="3 4">
    <name type="scientific">Micromonospora sonneratiae</name>
    <dbReference type="NCBI Taxonomy" id="1184706"/>
    <lineage>
        <taxon>Bacteria</taxon>
        <taxon>Bacillati</taxon>
        <taxon>Actinomycetota</taxon>
        <taxon>Actinomycetes</taxon>
        <taxon>Micromonosporales</taxon>
        <taxon>Micromonosporaceae</taxon>
        <taxon>Micromonospora</taxon>
    </lineage>
</organism>
<evidence type="ECO:0000313" key="3">
    <source>
        <dbReference type="EMBL" id="MFD1326050.1"/>
    </source>
</evidence>
<keyword evidence="4" id="KW-1185">Reference proteome</keyword>
<keyword evidence="2" id="KW-0812">Transmembrane</keyword>
<keyword evidence="2" id="KW-1133">Transmembrane helix</keyword>